<feature type="repeat" description="PPR" evidence="2">
    <location>
        <begin position="689"/>
        <end position="723"/>
    </location>
</feature>
<dbReference type="STRING" id="3818.A0A445DZU8"/>
<dbReference type="AlphaFoldDB" id="A0A445DZU8"/>
<dbReference type="FunFam" id="1.25.40.10:FF:001096">
    <property type="entry name" value="Pentatricopeptide repeat-containing protein"/>
    <property type="match status" value="1"/>
</dbReference>
<dbReference type="GO" id="GO:0009451">
    <property type="term" value="P:RNA modification"/>
    <property type="evidence" value="ECO:0007669"/>
    <property type="project" value="InterPro"/>
</dbReference>
<dbReference type="PANTHER" id="PTHR47926:SF423">
    <property type="entry name" value="REPEAT-CONTAINING PROTEIN, PUTATIVE-RELATED"/>
    <property type="match status" value="1"/>
</dbReference>
<dbReference type="InterPro" id="IPR046960">
    <property type="entry name" value="PPR_At4g14850-like_plant"/>
</dbReference>
<dbReference type="Gene3D" id="1.25.40.10">
    <property type="entry name" value="Tetratricopeptide repeat domain"/>
    <property type="match status" value="7"/>
</dbReference>
<dbReference type="FunFam" id="1.25.40.10:FF:000343">
    <property type="entry name" value="Pentatricopeptide repeat-containing protein At3g58590"/>
    <property type="match status" value="1"/>
</dbReference>
<organism evidence="3 4">
    <name type="scientific">Arachis hypogaea</name>
    <name type="common">Peanut</name>
    <dbReference type="NCBI Taxonomy" id="3818"/>
    <lineage>
        <taxon>Eukaryota</taxon>
        <taxon>Viridiplantae</taxon>
        <taxon>Streptophyta</taxon>
        <taxon>Embryophyta</taxon>
        <taxon>Tracheophyta</taxon>
        <taxon>Spermatophyta</taxon>
        <taxon>Magnoliopsida</taxon>
        <taxon>eudicotyledons</taxon>
        <taxon>Gunneridae</taxon>
        <taxon>Pentapetalae</taxon>
        <taxon>rosids</taxon>
        <taxon>fabids</taxon>
        <taxon>Fabales</taxon>
        <taxon>Fabaceae</taxon>
        <taxon>Papilionoideae</taxon>
        <taxon>50 kb inversion clade</taxon>
        <taxon>dalbergioids sensu lato</taxon>
        <taxon>Dalbergieae</taxon>
        <taxon>Pterocarpus clade</taxon>
        <taxon>Arachis</taxon>
    </lineage>
</organism>
<evidence type="ECO:0008006" key="5">
    <source>
        <dbReference type="Google" id="ProtNLM"/>
    </source>
</evidence>
<feature type="repeat" description="PPR" evidence="2">
    <location>
        <begin position="460"/>
        <end position="494"/>
    </location>
</feature>
<dbReference type="Proteomes" id="UP000289738">
    <property type="component" value="Chromosome A03"/>
</dbReference>
<evidence type="ECO:0000256" key="2">
    <source>
        <dbReference type="PROSITE-ProRule" id="PRU00708"/>
    </source>
</evidence>
<dbReference type="Pfam" id="PF13041">
    <property type="entry name" value="PPR_2"/>
    <property type="match status" value="3"/>
</dbReference>
<reference evidence="3 4" key="1">
    <citation type="submission" date="2019-01" db="EMBL/GenBank/DDBJ databases">
        <title>Sequencing of cultivated peanut Arachis hypogaea provides insights into genome evolution and oil improvement.</title>
        <authorList>
            <person name="Chen X."/>
        </authorList>
    </citation>
    <scope>NUCLEOTIDE SEQUENCE [LARGE SCALE GENOMIC DNA]</scope>
    <source>
        <strain evidence="4">cv. Fuhuasheng</strain>
        <strain evidence="3">GDAAS-fuhuasheng2018</strain>
        <tissue evidence="3">Leaves</tissue>
    </source>
</reference>
<dbReference type="PANTHER" id="PTHR47926">
    <property type="entry name" value="PENTATRICOPEPTIDE REPEAT-CONTAINING PROTEIN"/>
    <property type="match status" value="1"/>
</dbReference>
<dbReference type="InterPro" id="IPR011990">
    <property type="entry name" value="TPR-like_helical_dom_sf"/>
</dbReference>
<proteinExistence type="predicted"/>
<evidence type="ECO:0000256" key="1">
    <source>
        <dbReference type="ARBA" id="ARBA00022737"/>
    </source>
</evidence>
<sequence>MSSHHIIKCISLKLTPSEVTSAAQSTSVHRHRTLAAVAAPLAGSSESCARVSLLSSVCGRLPASRRASAGECSRPRAVFTSSCSVSSSSAITATNPTPRLLASRLCPPSLLASAARFSPRLPPPVSARAVRGCCFSSSVGVAACTALLVCLHCLILPLQQQSTGNNQIKYTIFGAGVVSCMSCHGHIVRHGQHLLKLVESCSITCTLDATKCLHALSITMGPIPNQSIFVHNNVISRYLSLGEFLHARRVFDILPQRTVVSYNMLIHAYSRRGDVSDAWSLLCHMRGSDFSPTQYTLSGLLSCELLSICQGMQLQALSIKSGLFDADAFVGTALLGLFGRHGCLDEAFIAFEDMVHKSLVTWNIMLLILARNGFVGDCQNLFRDLVRTGVALSEGSFVAVLSGLVDPEQDLEYSAMIHGLMTKCGFDGDIALVNCLINVYVKCKAMFSAQRLFQEVPAENVVSWNTIIDALVKSGRSQVALEMFVNMSRRGLVPSQATFVAVIDSCASLKNFVCGESIHAKVIRNGFESDVVVGTALVDFYAKSDNMMCSHKCFNQIEEKNIVSWNALMVGYSNECSSMPIMLLRQMLQLGHLVNEFSFSASLKSSSVLNTRQLHGLLIKMGYESHEYVLSSLVMAYSRNGLIIEALSFVKEVSNSLPLVPSNIIAGIYNRTCQYYETVKFLSLLESPDTVSWNLVISACARSNNYNEVLELFNHMHVAHIQPDNYTFMSILCVCTKLCRLDLGSSLHGLIMKTNLYNWDTYICNALIDMYGKCGNIDSSVKVFEEMTDKNIITWTALITALGLNGYPHEALKRFKNMESFRLKPDALALRAVLSACRYGGLVSEAMEIFKQMGTAYGIQPELDHYHCIVDLLAKRGEIEEAEKIITSMPFPPNANIWRSFLEGSKRQTEKSNCILEAMH</sequence>
<evidence type="ECO:0000313" key="3">
    <source>
        <dbReference type="EMBL" id="RYR68649.1"/>
    </source>
</evidence>
<dbReference type="InterPro" id="IPR002885">
    <property type="entry name" value="PPR_rpt"/>
</dbReference>
<dbReference type="EMBL" id="SDMP01000003">
    <property type="protein sequence ID" value="RYR68649.1"/>
    <property type="molecule type" value="Genomic_DNA"/>
</dbReference>
<dbReference type="PROSITE" id="PS51375">
    <property type="entry name" value="PPR"/>
    <property type="match status" value="5"/>
</dbReference>
<gene>
    <name evidence="3" type="ORF">Ahy_A03g015130</name>
</gene>
<dbReference type="GO" id="GO:0003723">
    <property type="term" value="F:RNA binding"/>
    <property type="evidence" value="ECO:0007669"/>
    <property type="project" value="InterPro"/>
</dbReference>
<keyword evidence="1" id="KW-0677">Repeat</keyword>
<accession>A0A445DZU8</accession>
<comment type="caution">
    <text evidence="3">The sequence shown here is derived from an EMBL/GenBank/DDBJ whole genome shotgun (WGS) entry which is preliminary data.</text>
</comment>
<dbReference type="EMBL" id="SDMP01000003">
    <property type="protein sequence ID" value="RYR68648.1"/>
    <property type="molecule type" value="Genomic_DNA"/>
</dbReference>
<dbReference type="NCBIfam" id="TIGR00756">
    <property type="entry name" value="PPR"/>
    <property type="match status" value="5"/>
</dbReference>
<evidence type="ECO:0000313" key="4">
    <source>
        <dbReference type="Proteomes" id="UP000289738"/>
    </source>
</evidence>
<protein>
    <recommendedName>
        <fullName evidence="5">Pentatricopeptide repeat-containing protein</fullName>
    </recommendedName>
</protein>
<keyword evidence="4" id="KW-1185">Reference proteome</keyword>
<dbReference type="Pfam" id="PF01535">
    <property type="entry name" value="PPR"/>
    <property type="match status" value="8"/>
</dbReference>
<feature type="repeat" description="PPR" evidence="2">
    <location>
        <begin position="760"/>
        <end position="794"/>
    </location>
</feature>
<dbReference type="FunFam" id="1.25.40.10:FF:000242">
    <property type="entry name" value="Pentatricopeptide repeat-containing protein"/>
    <property type="match status" value="1"/>
</dbReference>
<feature type="repeat" description="PPR" evidence="2">
    <location>
        <begin position="358"/>
        <end position="392"/>
    </location>
</feature>
<name>A0A445DZU8_ARAHY</name>
<feature type="repeat" description="PPR" evidence="2">
    <location>
        <begin position="258"/>
        <end position="292"/>
    </location>
</feature>